<sequence>MVYLSGPIDEISDKERTRGWRERAAHRLGFFGQTAFDPTRAFFNPNMSNAAAVAEVNRCAIRFSVAMLVWLMEPETAFGTIREIEFARARQIPVVIINERNLKSLFSHDVIQVRGMSEAMIVLQKEMGWESSAEQKELPGSAK</sequence>
<dbReference type="SUPFAM" id="SSF52309">
    <property type="entry name" value="N-(deoxy)ribosyltransferase-like"/>
    <property type="match status" value="1"/>
</dbReference>
<gene>
    <name evidence="1" type="ORF">LCGC14_2820160</name>
</gene>
<organism evidence="1">
    <name type="scientific">marine sediment metagenome</name>
    <dbReference type="NCBI Taxonomy" id="412755"/>
    <lineage>
        <taxon>unclassified sequences</taxon>
        <taxon>metagenomes</taxon>
        <taxon>ecological metagenomes</taxon>
    </lineage>
</organism>
<evidence type="ECO:0008006" key="2">
    <source>
        <dbReference type="Google" id="ProtNLM"/>
    </source>
</evidence>
<evidence type="ECO:0000313" key="1">
    <source>
        <dbReference type="EMBL" id="KKK80771.1"/>
    </source>
</evidence>
<protein>
    <recommendedName>
        <fullName evidence="2">Nucleoside 2-deoxyribosyltransferase</fullName>
    </recommendedName>
</protein>
<comment type="caution">
    <text evidence="1">The sequence shown here is derived from an EMBL/GenBank/DDBJ whole genome shotgun (WGS) entry which is preliminary data.</text>
</comment>
<name>A0A0F9B8F5_9ZZZZ</name>
<accession>A0A0F9B8F5</accession>
<dbReference type="EMBL" id="LAZR01053427">
    <property type="protein sequence ID" value="KKK80771.1"/>
    <property type="molecule type" value="Genomic_DNA"/>
</dbReference>
<proteinExistence type="predicted"/>
<dbReference type="AlphaFoldDB" id="A0A0F9B8F5"/>
<reference evidence="1" key="1">
    <citation type="journal article" date="2015" name="Nature">
        <title>Complex archaea that bridge the gap between prokaryotes and eukaryotes.</title>
        <authorList>
            <person name="Spang A."/>
            <person name="Saw J.H."/>
            <person name="Jorgensen S.L."/>
            <person name="Zaremba-Niedzwiedzka K."/>
            <person name="Martijn J."/>
            <person name="Lind A.E."/>
            <person name="van Eijk R."/>
            <person name="Schleper C."/>
            <person name="Guy L."/>
            <person name="Ettema T.J."/>
        </authorList>
    </citation>
    <scope>NUCLEOTIDE SEQUENCE</scope>
</reference>
<dbReference type="Gene3D" id="3.40.50.450">
    <property type="match status" value="1"/>
</dbReference>